<keyword evidence="2" id="KW-1133">Transmembrane helix</keyword>
<feature type="transmembrane region" description="Helical" evidence="2">
    <location>
        <begin position="36"/>
        <end position="56"/>
    </location>
</feature>
<organism evidence="3 4">
    <name type="scientific">Herbidospora galbida</name>
    <dbReference type="NCBI Taxonomy" id="2575442"/>
    <lineage>
        <taxon>Bacteria</taxon>
        <taxon>Bacillati</taxon>
        <taxon>Actinomycetota</taxon>
        <taxon>Actinomycetes</taxon>
        <taxon>Streptosporangiales</taxon>
        <taxon>Streptosporangiaceae</taxon>
        <taxon>Herbidospora</taxon>
    </lineage>
</organism>
<dbReference type="RefSeq" id="WP_137249899.1">
    <property type="nucleotide sequence ID" value="NZ_SZQA01000030.1"/>
</dbReference>
<dbReference type="Proteomes" id="UP000308705">
    <property type="component" value="Unassembled WGS sequence"/>
</dbReference>
<reference evidence="3 4" key="1">
    <citation type="submission" date="2019-04" db="EMBL/GenBank/DDBJ databases">
        <title>Herbidospora sp. NEAU-GS14.nov., a novel actinomycete isolated from soil.</title>
        <authorList>
            <person name="Han L."/>
        </authorList>
    </citation>
    <scope>NUCLEOTIDE SEQUENCE [LARGE SCALE GENOMIC DNA]</scope>
    <source>
        <strain evidence="3 4">NEAU-GS14</strain>
    </source>
</reference>
<name>A0A4U3M7Z5_9ACTN</name>
<gene>
    <name evidence="3" type="ORF">FDA94_27110</name>
</gene>
<evidence type="ECO:0008006" key="5">
    <source>
        <dbReference type="Google" id="ProtNLM"/>
    </source>
</evidence>
<accession>A0A4U3M7Z5</accession>
<comment type="caution">
    <text evidence="3">The sequence shown here is derived from an EMBL/GenBank/DDBJ whole genome shotgun (WGS) entry which is preliminary data.</text>
</comment>
<dbReference type="AlphaFoldDB" id="A0A4U3M7Z5"/>
<keyword evidence="2" id="KW-0472">Membrane</keyword>
<protein>
    <recommendedName>
        <fullName evidence="5">DUF5666 domain-containing protein</fullName>
    </recommendedName>
</protein>
<keyword evidence="2" id="KW-0812">Transmembrane</keyword>
<proteinExistence type="predicted"/>
<evidence type="ECO:0000256" key="1">
    <source>
        <dbReference type="SAM" id="MobiDB-lite"/>
    </source>
</evidence>
<dbReference type="EMBL" id="SZQA01000030">
    <property type="protein sequence ID" value="TKK85095.1"/>
    <property type="molecule type" value="Genomic_DNA"/>
</dbReference>
<evidence type="ECO:0000313" key="3">
    <source>
        <dbReference type="EMBL" id="TKK85095.1"/>
    </source>
</evidence>
<dbReference type="OrthoDB" id="3543803at2"/>
<evidence type="ECO:0000256" key="2">
    <source>
        <dbReference type="SAM" id="Phobius"/>
    </source>
</evidence>
<sequence>MPRRMSADELLETSPFRGELTEELTARPKRAKLPRLTLFLAAGVVLVAGILVGIQAQKTFGAPDDRAAVIGQLMAGRAGQNGGQMGGQPNRQGTVGTVKLVDGAKVYVEGADGTTTVVTTGADTEVRISKEGKLSDLKPGASVVVQGERDADGNVAATSVTEGGGVPRMRANQ</sequence>
<keyword evidence="4" id="KW-1185">Reference proteome</keyword>
<evidence type="ECO:0000313" key="4">
    <source>
        <dbReference type="Proteomes" id="UP000308705"/>
    </source>
</evidence>
<feature type="region of interest" description="Disordered" evidence="1">
    <location>
        <begin position="148"/>
        <end position="173"/>
    </location>
</feature>